<dbReference type="AlphaFoldDB" id="A0A9W7GCY4"/>
<name>A0A9W7GCY4_9STRA</name>
<organism evidence="3 4">
    <name type="scientific">Triparma columacea</name>
    <dbReference type="NCBI Taxonomy" id="722753"/>
    <lineage>
        <taxon>Eukaryota</taxon>
        <taxon>Sar</taxon>
        <taxon>Stramenopiles</taxon>
        <taxon>Ochrophyta</taxon>
        <taxon>Bolidophyceae</taxon>
        <taxon>Parmales</taxon>
        <taxon>Triparmaceae</taxon>
        <taxon>Triparma</taxon>
    </lineage>
</organism>
<dbReference type="Gene3D" id="3.30.450.30">
    <property type="entry name" value="Dynein light chain 2a, cytoplasmic"/>
    <property type="match status" value="1"/>
</dbReference>
<feature type="domain" description="Roadblock/LAMTOR2" evidence="2">
    <location>
        <begin position="9"/>
        <end position="104"/>
    </location>
</feature>
<evidence type="ECO:0000313" key="4">
    <source>
        <dbReference type="Proteomes" id="UP001165065"/>
    </source>
</evidence>
<dbReference type="Pfam" id="PF03259">
    <property type="entry name" value="Robl_LC7"/>
    <property type="match status" value="1"/>
</dbReference>
<dbReference type="PANTHER" id="PTHR10779">
    <property type="entry name" value="DYNEIN LIGHT CHAIN ROADBLOCK"/>
    <property type="match status" value="1"/>
</dbReference>
<dbReference type="EMBL" id="BRYA01000192">
    <property type="protein sequence ID" value="GMI43425.1"/>
    <property type="molecule type" value="Genomic_DNA"/>
</dbReference>
<dbReference type="SUPFAM" id="SSF103196">
    <property type="entry name" value="Roadblock/LC7 domain"/>
    <property type="match status" value="1"/>
</dbReference>
<accession>A0A9W7GCY4</accession>
<keyword evidence="4" id="KW-1185">Reference proteome</keyword>
<comment type="caution">
    <text evidence="3">The sequence shown here is derived from an EMBL/GenBank/DDBJ whole genome shotgun (WGS) entry which is preliminary data.</text>
</comment>
<gene>
    <name evidence="3" type="ORF">TrCOL_g9697</name>
</gene>
<comment type="similarity">
    <text evidence="1">Belongs to the GAMAD family.</text>
</comment>
<dbReference type="OrthoDB" id="9985637at2759"/>
<evidence type="ECO:0000313" key="3">
    <source>
        <dbReference type="EMBL" id="GMI43425.1"/>
    </source>
</evidence>
<protein>
    <recommendedName>
        <fullName evidence="2">Roadblock/LAMTOR2 domain-containing protein</fullName>
    </recommendedName>
</protein>
<reference evidence="4" key="1">
    <citation type="journal article" date="2023" name="Commun. Biol.">
        <title>Genome analysis of Parmales, the sister group of diatoms, reveals the evolutionary specialization of diatoms from phago-mixotrophs to photoautotrophs.</title>
        <authorList>
            <person name="Ban H."/>
            <person name="Sato S."/>
            <person name="Yoshikawa S."/>
            <person name="Yamada K."/>
            <person name="Nakamura Y."/>
            <person name="Ichinomiya M."/>
            <person name="Sato N."/>
            <person name="Blanc-Mathieu R."/>
            <person name="Endo H."/>
            <person name="Kuwata A."/>
            <person name="Ogata H."/>
        </authorList>
    </citation>
    <scope>NUCLEOTIDE SEQUENCE [LARGE SCALE GENOMIC DNA]</scope>
</reference>
<proteinExistence type="inferred from homology"/>
<dbReference type="Proteomes" id="UP001165065">
    <property type="component" value="Unassembled WGS sequence"/>
</dbReference>
<evidence type="ECO:0000259" key="2">
    <source>
        <dbReference type="Pfam" id="PF03259"/>
    </source>
</evidence>
<sequence length="120" mass="13933">MQSNQVNEVEEMVKELKKNIGFKAYIILNNDGIVIKWEQVDVPMPYEVAVQHAHLVLDLCSKSKKHIRELFDPPDNDVENIRLRTDDYELIAAQHGHFTLIVIQEDPSMKAKTDDEEEDM</sequence>
<dbReference type="InterPro" id="IPR004942">
    <property type="entry name" value="Roadblock/LAMTOR2_dom"/>
</dbReference>
<evidence type="ECO:0000256" key="1">
    <source>
        <dbReference type="ARBA" id="ARBA00007191"/>
    </source>
</evidence>